<evidence type="ECO:0000313" key="1">
    <source>
        <dbReference type="EMBL" id="MPN02582.1"/>
    </source>
</evidence>
<name>A0A645EMT6_9ZZZZ</name>
<proteinExistence type="predicted"/>
<dbReference type="EMBL" id="VSSQ01048538">
    <property type="protein sequence ID" value="MPN02582.1"/>
    <property type="molecule type" value="Genomic_DNA"/>
</dbReference>
<dbReference type="AlphaFoldDB" id="A0A645EMT6"/>
<protein>
    <submittedName>
        <fullName evidence="1">Uncharacterized protein</fullName>
    </submittedName>
</protein>
<accession>A0A645EMT6</accession>
<sequence>MAFMFNPHLVDPTFTDEQTLLVQANAFGIDLIKISSPLVQPFSTNAENPPIKSIPKSSAALSKVLANST</sequence>
<gene>
    <name evidence="1" type="ORF">SDC9_149798</name>
</gene>
<comment type="caution">
    <text evidence="1">The sequence shown here is derived from an EMBL/GenBank/DDBJ whole genome shotgun (WGS) entry which is preliminary data.</text>
</comment>
<reference evidence="1" key="1">
    <citation type="submission" date="2019-08" db="EMBL/GenBank/DDBJ databases">
        <authorList>
            <person name="Kucharzyk K."/>
            <person name="Murdoch R.W."/>
            <person name="Higgins S."/>
            <person name="Loffler F."/>
        </authorList>
    </citation>
    <scope>NUCLEOTIDE SEQUENCE</scope>
</reference>
<organism evidence="1">
    <name type="scientific">bioreactor metagenome</name>
    <dbReference type="NCBI Taxonomy" id="1076179"/>
    <lineage>
        <taxon>unclassified sequences</taxon>
        <taxon>metagenomes</taxon>
        <taxon>ecological metagenomes</taxon>
    </lineage>
</organism>